<evidence type="ECO:0000256" key="2">
    <source>
        <dbReference type="SAM" id="MobiDB-lite"/>
    </source>
</evidence>
<comment type="caution">
    <text evidence="3">The sequence shown here is derived from an EMBL/GenBank/DDBJ whole genome shotgun (WGS) entry which is preliminary data.</text>
</comment>
<feature type="non-terminal residue" evidence="3">
    <location>
        <position position="1"/>
    </location>
</feature>
<dbReference type="AlphaFoldDB" id="A0A818VPR1"/>
<proteinExistence type="predicted"/>
<sequence length="368" mass="41985">FDFSKQVIYYCRECLSRLKTFEQVVCTDECPLNNKRRPFMNVIELVINDIKDGICSTAKRYINLINEYSICSNDILPCDVPNGSIYKSLLKTNDDYLQLSMADLPRLTSSSIKGPTLLTIILLFPIQIIIDYIYLPKKRWIIKTSLINIDLLSSLGVQGGNIKTYDERKKLMVLKTGNHQEMKEVSNRFSKDSGGEEIVIPEHEFEALRLDMRLTITGTVKESNDDYKSLAAEVNLLKKRISKLEKVYGVIKKNTNFDQTRRASTSSSHPHIPQDILAKVKEIFGVDPTMLKAPFNCPTKVMGELHKNSGYEISKWKEFIEPNESLLKYAVKYKSKSKDNRVQQSTNSTATSTTIVISPPTTNDYEQK</sequence>
<gene>
    <name evidence="3" type="ORF">OTI717_LOCUS13393</name>
</gene>
<dbReference type="Proteomes" id="UP000663823">
    <property type="component" value="Unassembled WGS sequence"/>
</dbReference>
<name>A0A818VPR1_9BILA</name>
<evidence type="ECO:0000256" key="1">
    <source>
        <dbReference type="SAM" id="Coils"/>
    </source>
</evidence>
<feature type="compositionally biased region" description="Low complexity" evidence="2">
    <location>
        <begin position="342"/>
        <end position="368"/>
    </location>
</feature>
<organism evidence="3 4">
    <name type="scientific">Rotaria sordida</name>
    <dbReference type="NCBI Taxonomy" id="392033"/>
    <lineage>
        <taxon>Eukaryota</taxon>
        <taxon>Metazoa</taxon>
        <taxon>Spiralia</taxon>
        <taxon>Gnathifera</taxon>
        <taxon>Rotifera</taxon>
        <taxon>Eurotatoria</taxon>
        <taxon>Bdelloidea</taxon>
        <taxon>Philodinida</taxon>
        <taxon>Philodinidae</taxon>
        <taxon>Rotaria</taxon>
    </lineage>
</organism>
<keyword evidence="1" id="KW-0175">Coiled coil</keyword>
<feature type="coiled-coil region" evidence="1">
    <location>
        <begin position="220"/>
        <end position="247"/>
    </location>
</feature>
<evidence type="ECO:0000313" key="3">
    <source>
        <dbReference type="EMBL" id="CAF3714213.1"/>
    </source>
</evidence>
<protein>
    <submittedName>
        <fullName evidence="3">Uncharacterized protein</fullName>
    </submittedName>
</protein>
<accession>A0A818VPR1</accession>
<dbReference type="EMBL" id="CAJOAX010001422">
    <property type="protein sequence ID" value="CAF3714213.1"/>
    <property type="molecule type" value="Genomic_DNA"/>
</dbReference>
<evidence type="ECO:0000313" key="4">
    <source>
        <dbReference type="Proteomes" id="UP000663823"/>
    </source>
</evidence>
<reference evidence="3" key="1">
    <citation type="submission" date="2021-02" db="EMBL/GenBank/DDBJ databases">
        <authorList>
            <person name="Nowell W R."/>
        </authorList>
    </citation>
    <scope>NUCLEOTIDE SEQUENCE</scope>
</reference>
<feature type="region of interest" description="Disordered" evidence="2">
    <location>
        <begin position="338"/>
        <end position="368"/>
    </location>
</feature>